<evidence type="ECO:0000313" key="3">
    <source>
        <dbReference type="EMBL" id="KAK0615137.1"/>
    </source>
</evidence>
<accession>A0AA39WGV2</accession>
<feature type="region of interest" description="Disordered" evidence="1">
    <location>
        <begin position="63"/>
        <end position="159"/>
    </location>
</feature>
<gene>
    <name evidence="3" type="ORF">B0T17DRAFT_497610</name>
</gene>
<feature type="compositionally biased region" description="Polar residues" evidence="1">
    <location>
        <begin position="556"/>
        <end position="575"/>
    </location>
</feature>
<evidence type="ECO:0000256" key="1">
    <source>
        <dbReference type="SAM" id="MobiDB-lite"/>
    </source>
</evidence>
<keyword evidence="4" id="KW-1185">Reference proteome</keyword>
<feature type="compositionally biased region" description="Basic and acidic residues" evidence="1">
    <location>
        <begin position="11"/>
        <end position="30"/>
    </location>
</feature>
<feature type="domain" description="DUF7924" evidence="2">
    <location>
        <begin position="264"/>
        <end position="412"/>
    </location>
</feature>
<feature type="compositionally biased region" description="Low complexity" evidence="1">
    <location>
        <begin position="515"/>
        <end position="527"/>
    </location>
</feature>
<feature type="compositionally biased region" description="Low complexity" evidence="1">
    <location>
        <begin position="79"/>
        <end position="98"/>
    </location>
</feature>
<organism evidence="3 4">
    <name type="scientific">Bombardia bombarda</name>
    <dbReference type="NCBI Taxonomy" id="252184"/>
    <lineage>
        <taxon>Eukaryota</taxon>
        <taxon>Fungi</taxon>
        <taxon>Dikarya</taxon>
        <taxon>Ascomycota</taxon>
        <taxon>Pezizomycotina</taxon>
        <taxon>Sordariomycetes</taxon>
        <taxon>Sordariomycetidae</taxon>
        <taxon>Sordariales</taxon>
        <taxon>Lasiosphaeriaceae</taxon>
        <taxon>Bombardia</taxon>
    </lineage>
</organism>
<dbReference type="Proteomes" id="UP001174934">
    <property type="component" value="Unassembled WGS sequence"/>
</dbReference>
<feature type="region of interest" description="Disordered" evidence="1">
    <location>
        <begin position="424"/>
        <end position="450"/>
    </location>
</feature>
<feature type="compositionally biased region" description="Basic and acidic residues" evidence="1">
    <location>
        <begin position="103"/>
        <end position="112"/>
    </location>
</feature>
<feature type="compositionally biased region" description="Low complexity" evidence="1">
    <location>
        <begin position="140"/>
        <end position="152"/>
    </location>
</feature>
<proteinExistence type="predicted"/>
<dbReference type="AlphaFoldDB" id="A0AA39WGV2"/>
<dbReference type="EMBL" id="JAULSR010000007">
    <property type="protein sequence ID" value="KAK0615137.1"/>
    <property type="molecule type" value="Genomic_DNA"/>
</dbReference>
<protein>
    <recommendedName>
        <fullName evidence="2">DUF7924 domain-containing protein</fullName>
    </recommendedName>
</protein>
<reference evidence="3" key="1">
    <citation type="submission" date="2023-06" db="EMBL/GenBank/DDBJ databases">
        <title>Genome-scale phylogeny and comparative genomics of the fungal order Sordariales.</title>
        <authorList>
            <consortium name="Lawrence Berkeley National Laboratory"/>
            <person name="Hensen N."/>
            <person name="Bonometti L."/>
            <person name="Westerberg I."/>
            <person name="Brannstrom I.O."/>
            <person name="Guillou S."/>
            <person name="Cros-Aarteil S."/>
            <person name="Calhoun S."/>
            <person name="Haridas S."/>
            <person name="Kuo A."/>
            <person name="Mondo S."/>
            <person name="Pangilinan J."/>
            <person name="Riley R."/>
            <person name="LaButti K."/>
            <person name="Andreopoulos B."/>
            <person name="Lipzen A."/>
            <person name="Chen C."/>
            <person name="Yanf M."/>
            <person name="Daum C."/>
            <person name="Ng V."/>
            <person name="Clum A."/>
            <person name="Steindorff A."/>
            <person name="Ohm R."/>
            <person name="Martin F."/>
            <person name="Silar P."/>
            <person name="Natvig D."/>
            <person name="Lalanne C."/>
            <person name="Gautier V."/>
            <person name="Ament-velasquez S.L."/>
            <person name="Kruys A."/>
            <person name="Hutchinson M.I."/>
            <person name="Powell A.J."/>
            <person name="Barry K."/>
            <person name="Miller A.N."/>
            <person name="Grigoriev I.V."/>
            <person name="Debuchy R."/>
            <person name="Gladieux P."/>
            <person name="Thoren M.H."/>
            <person name="Johannesson H."/>
        </authorList>
    </citation>
    <scope>NUCLEOTIDE SEQUENCE</scope>
    <source>
        <strain evidence="3">SMH3391-2</strain>
    </source>
</reference>
<comment type="caution">
    <text evidence="3">The sequence shown here is derived from an EMBL/GenBank/DDBJ whole genome shotgun (WGS) entry which is preliminary data.</text>
</comment>
<evidence type="ECO:0000313" key="4">
    <source>
        <dbReference type="Proteomes" id="UP001174934"/>
    </source>
</evidence>
<feature type="region of interest" description="Disordered" evidence="1">
    <location>
        <begin position="1"/>
        <end position="30"/>
    </location>
</feature>
<feature type="region of interest" description="Disordered" evidence="1">
    <location>
        <begin position="480"/>
        <end position="580"/>
    </location>
</feature>
<feature type="compositionally biased region" description="Basic residues" evidence="1">
    <location>
        <begin position="544"/>
        <end position="553"/>
    </location>
</feature>
<evidence type="ECO:0000259" key="2">
    <source>
        <dbReference type="Pfam" id="PF25545"/>
    </source>
</evidence>
<dbReference type="InterPro" id="IPR057684">
    <property type="entry name" value="DUF7924"/>
</dbReference>
<name>A0AA39WGV2_9PEZI</name>
<dbReference type="Pfam" id="PF25545">
    <property type="entry name" value="DUF7924"/>
    <property type="match status" value="1"/>
</dbReference>
<sequence length="643" mass="72126">MARPQNRKRERANEPSRADIDHPAKRAKTRSEIELEAWASWEYPPEFWDRLSKISLSRRALKELDRRTRTRRRHPSPPSVRASPSRRAFSRASRGLARFARHGGPDLRDLRGYPHPPTDRQNPVAMSASRSSRSRRTRSTDPASTLPTSATTKTKKSTPYNRDFELHLTEHLVHPEYSSQEPDLEEVRAAMAVPRPSLSPSKFSDGAFKAFRISNGRAKDEADVLASVIPTITGPNNTAYFTSRNTVFGNLDPLTDETIAAANPDFYDGAEPQGLDRSIRDELAGHIVPSTMLDKPMAPNFFMEVKGPDGSLAVAIRQARYDGAVGACGIHSLQNYREIEPKYDGNAYTYSSIYHGGQLQLYAHHPTAPATEGGRPEYHMTQVKGYAMTSDRETFIQGATAFRNVRDLAKQHRDGVIQAANARAPQLDTAAGQEEHTTTEIQPTEDSADELAPAPFYTTERLHEDSTAELAPPLRQYTTDMQREEDSADELALSPPNYLYEDDDSQDPLGIDPPTSLTTSFRSSFSSYQARPKRARESLTPPRRQSHSVKRRAQPLPQQTIESSTSATGSIQPGPSESHWVETYRRHRKVCFRNPEGKEVKTGLKDWTEQTAADGSQCFYWQSSGRAFWATKLPKEAKKGHRR</sequence>
<feature type="compositionally biased region" description="Basic residues" evidence="1">
    <location>
        <begin position="1"/>
        <end position="10"/>
    </location>
</feature>